<dbReference type="NCBIfam" id="TIGR00711">
    <property type="entry name" value="efflux_EmrB"/>
    <property type="match status" value="1"/>
</dbReference>
<comment type="caution">
    <text evidence="11">The sequence shown here is derived from an EMBL/GenBank/DDBJ whole genome shotgun (WGS) entry which is preliminary data.</text>
</comment>
<name>A0ABP8E1H9_9MICO</name>
<evidence type="ECO:0000259" key="10">
    <source>
        <dbReference type="PROSITE" id="PS50850"/>
    </source>
</evidence>
<dbReference type="InterPro" id="IPR004638">
    <property type="entry name" value="EmrB-like"/>
</dbReference>
<dbReference type="PROSITE" id="PS50850">
    <property type="entry name" value="MFS"/>
    <property type="match status" value="1"/>
</dbReference>
<feature type="region of interest" description="Disordered" evidence="8">
    <location>
        <begin position="435"/>
        <end position="455"/>
    </location>
</feature>
<dbReference type="Gene3D" id="1.20.1250.20">
    <property type="entry name" value="MFS general substrate transporter like domains"/>
    <property type="match status" value="1"/>
</dbReference>
<sequence>MFLDGTIVNVALPQLLLQFGGGLAFQQWVVDGYTLTVAAFILIAGALSDSLGRLTILRIGLIGFGVTSLLCAVSPTGELLIAFRAAQGLAGALLVPSSLALLASKYRGPVQTRAIGLWSAWTSAAFIAGPPLGGLLVDTVGWRWVFGINLPVVAVTLLAASRLHLPSTEARGRKIDVLGAFLAAAGLGGLVFALIEQGRLGWGDPFVLTFGAIGIAALTAYVLWERKATSPMMPLDLFRARNFSVGNATTFLVWGALWLGVFIVPVFLQQVAGFSGLVAGLATAPMTVISLLISSRVGTLAGRFGPRWFIAVGPLIAAAGYLWMLTVREPVNIWLGVIPGVLLAGTGIAITSTPISSAVLSAINAEQAGIGSAVNNAVARVAGLVAIAIVGSITGARLDLAGFHRVVIVVAIIMIAGAVLSGTLLRNPKPDMTLDPLPVDSNAARRPVANKPEGA</sequence>
<evidence type="ECO:0000256" key="5">
    <source>
        <dbReference type="ARBA" id="ARBA00022692"/>
    </source>
</evidence>
<organism evidence="11 12">
    <name type="scientific">Frondihabitans peucedani</name>
    <dbReference type="NCBI Taxonomy" id="598626"/>
    <lineage>
        <taxon>Bacteria</taxon>
        <taxon>Bacillati</taxon>
        <taxon>Actinomycetota</taxon>
        <taxon>Actinomycetes</taxon>
        <taxon>Micrococcales</taxon>
        <taxon>Microbacteriaceae</taxon>
        <taxon>Frondihabitans</taxon>
    </lineage>
</organism>
<feature type="transmembrane region" description="Helical" evidence="9">
    <location>
        <begin position="56"/>
        <end position="75"/>
    </location>
</feature>
<comment type="similarity">
    <text evidence="2">Belongs to the major facilitator superfamily. EmrB family.</text>
</comment>
<evidence type="ECO:0000256" key="8">
    <source>
        <dbReference type="SAM" id="MobiDB-lite"/>
    </source>
</evidence>
<dbReference type="Proteomes" id="UP001501594">
    <property type="component" value="Unassembled WGS sequence"/>
</dbReference>
<dbReference type="InterPro" id="IPR020846">
    <property type="entry name" value="MFS_dom"/>
</dbReference>
<feature type="transmembrane region" description="Helical" evidence="9">
    <location>
        <begin position="177"/>
        <end position="195"/>
    </location>
</feature>
<accession>A0ABP8E1H9</accession>
<feature type="transmembrane region" description="Helical" evidence="9">
    <location>
        <begin position="377"/>
        <end position="396"/>
    </location>
</feature>
<keyword evidence="3" id="KW-0813">Transport</keyword>
<keyword evidence="6 9" id="KW-1133">Transmembrane helix</keyword>
<feature type="transmembrane region" description="Helical" evidence="9">
    <location>
        <begin position="207"/>
        <end position="224"/>
    </location>
</feature>
<evidence type="ECO:0000256" key="6">
    <source>
        <dbReference type="ARBA" id="ARBA00022989"/>
    </source>
</evidence>
<dbReference type="Gene3D" id="1.20.1720.10">
    <property type="entry name" value="Multidrug resistance protein D"/>
    <property type="match status" value="1"/>
</dbReference>
<gene>
    <name evidence="11" type="ORF">GCM10022256_16180</name>
</gene>
<dbReference type="PANTHER" id="PTHR42718">
    <property type="entry name" value="MAJOR FACILITATOR SUPERFAMILY MULTIDRUG TRANSPORTER MFSC"/>
    <property type="match status" value="1"/>
</dbReference>
<dbReference type="SUPFAM" id="SSF103473">
    <property type="entry name" value="MFS general substrate transporter"/>
    <property type="match status" value="2"/>
</dbReference>
<feature type="transmembrane region" description="Helical" evidence="9">
    <location>
        <begin position="337"/>
        <end position="365"/>
    </location>
</feature>
<keyword evidence="7 9" id="KW-0472">Membrane</keyword>
<dbReference type="CDD" id="cd17321">
    <property type="entry name" value="MFS_MMR_MDR_like"/>
    <property type="match status" value="1"/>
</dbReference>
<keyword evidence="4" id="KW-1003">Cell membrane</keyword>
<evidence type="ECO:0000256" key="9">
    <source>
        <dbReference type="SAM" id="Phobius"/>
    </source>
</evidence>
<feature type="transmembrane region" description="Helical" evidence="9">
    <location>
        <begin position="305"/>
        <end position="325"/>
    </location>
</feature>
<dbReference type="EMBL" id="BAABAU010000001">
    <property type="protein sequence ID" value="GAA4266006.1"/>
    <property type="molecule type" value="Genomic_DNA"/>
</dbReference>
<feature type="transmembrane region" description="Helical" evidence="9">
    <location>
        <begin position="274"/>
        <end position="293"/>
    </location>
</feature>
<evidence type="ECO:0000256" key="1">
    <source>
        <dbReference type="ARBA" id="ARBA00004651"/>
    </source>
</evidence>
<protein>
    <submittedName>
        <fullName evidence="11">MFS transporter</fullName>
    </submittedName>
</protein>
<dbReference type="Pfam" id="PF07690">
    <property type="entry name" value="MFS_1"/>
    <property type="match status" value="1"/>
</dbReference>
<feature type="transmembrane region" description="Helical" evidence="9">
    <location>
        <begin position="142"/>
        <end position="165"/>
    </location>
</feature>
<feature type="transmembrane region" description="Helical" evidence="9">
    <location>
        <begin position="115"/>
        <end position="136"/>
    </location>
</feature>
<evidence type="ECO:0000256" key="2">
    <source>
        <dbReference type="ARBA" id="ARBA00008537"/>
    </source>
</evidence>
<evidence type="ECO:0000313" key="12">
    <source>
        <dbReference type="Proteomes" id="UP001501594"/>
    </source>
</evidence>
<keyword evidence="12" id="KW-1185">Reference proteome</keyword>
<comment type="subcellular location">
    <subcellularLocation>
        <location evidence="1">Cell membrane</location>
        <topology evidence="1">Multi-pass membrane protein</topology>
    </subcellularLocation>
</comment>
<evidence type="ECO:0000256" key="7">
    <source>
        <dbReference type="ARBA" id="ARBA00023136"/>
    </source>
</evidence>
<feature type="transmembrane region" description="Helical" evidence="9">
    <location>
        <begin position="25"/>
        <end position="44"/>
    </location>
</feature>
<feature type="transmembrane region" description="Helical" evidence="9">
    <location>
        <begin position="81"/>
        <end position="103"/>
    </location>
</feature>
<feature type="transmembrane region" description="Helical" evidence="9">
    <location>
        <begin position="245"/>
        <end position="268"/>
    </location>
</feature>
<feature type="transmembrane region" description="Helical" evidence="9">
    <location>
        <begin position="402"/>
        <end position="425"/>
    </location>
</feature>
<evidence type="ECO:0000256" key="3">
    <source>
        <dbReference type="ARBA" id="ARBA00022448"/>
    </source>
</evidence>
<dbReference type="PANTHER" id="PTHR42718:SF9">
    <property type="entry name" value="MAJOR FACILITATOR SUPERFAMILY MULTIDRUG TRANSPORTER MFSC"/>
    <property type="match status" value="1"/>
</dbReference>
<proteinExistence type="inferred from homology"/>
<dbReference type="InterPro" id="IPR036259">
    <property type="entry name" value="MFS_trans_sf"/>
</dbReference>
<feature type="domain" description="Major facilitator superfamily (MFS) profile" evidence="10">
    <location>
        <begin position="1"/>
        <end position="429"/>
    </location>
</feature>
<evidence type="ECO:0000256" key="4">
    <source>
        <dbReference type="ARBA" id="ARBA00022475"/>
    </source>
</evidence>
<dbReference type="InterPro" id="IPR011701">
    <property type="entry name" value="MFS"/>
</dbReference>
<evidence type="ECO:0000313" key="11">
    <source>
        <dbReference type="EMBL" id="GAA4266006.1"/>
    </source>
</evidence>
<reference evidence="12" key="1">
    <citation type="journal article" date="2019" name="Int. J. Syst. Evol. Microbiol.">
        <title>The Global Catalogue of Microorganisms (GCM) 10K type strain sequencing project: providing services to taxonomists for standard genome sequencing and annotation.</title>
        <authorList>
            <consortium name="The Broad Institute Genomics Platform"/>
            <consortium name="The Broad Institute Genome Sequencing Center for Infectious Disease"/>
            <person name="Wu L."/>
            <person name="Ma J."/>
        </authorList>
    </citation>
    <scope>NUCLEOTIDE SEQUENCE [LARGE SCALE GENOMIC DNA]</scope>
    <source>
        <strain evidence="12">JCM 17442</strain>
    </source>
</reference>
<keyword evidence="5 9" id="KW-0812">Transmembrane</keyword>